<dbReference type="EMBL" id="JAEPRB010000033">
    <property type="protein sequence ID" value="KAG2225057.1"/>
    <property type="molecule type" value="Genomic_DNA"/>
</dbReference>
<evidence type="ECO:0000313" key="2">
    <source>
        <dbReference type="Proteomes" id="UP000646827"/>
    </source>
</evidence>
<comment type="caution">
    <text evidence="1">The sequence shown here is derived from an EMBL/GenBank/DDBJ whole genome shotgun (WGS) entry which is preliminary data.</text>
</comment>
<dbReference type="Proteomes" id="UP000646827">
    <property type="component" value="Unassembled WGS sequence"/>
</dbReference>
<protein>
    <submittedName>
        <fullName evidence="1">Uncharacterized protein</fullName>
    </submittedName>
</protein>
<dbReference type="AlphaFoldDB" id="A0A8H7SB69"/>
<sequence>MKDAETNQKDSFELTFMKRFIQKTGALDFIRTRISRRLAGRPQELEVLLKIAGQSHIHNQQNQAQYNPHIFNQLSSDPTIDVIGSEPLPADTLLSMSEGQKTRFNGQPYELLFQHYQQHYDGVYTIMQRTPFFSLCNITQLDDWMSDVEESETTIYRRFAVLLDCVFRIRIGECVAKSGKDTMIILQALTGSFSNYYQPKIYGSKIDLIAATRHDGEQYDLCSNEWKREGVLDSVLLKQQAKHLRTNAAILSKLIKLGFSNSMIAMDWAEEGNMLVNMATQVDNQPK</sequence>
<organism evidence="1 2">
    <name type="scientific">Circinella minor</name>
    <dbReference type="NCBI Taxonomy" id="1195481"/>
    <lineage>
        <taxon>Eukaryota</taxon>
        <taxon>Fungi</taxon>
        <taxon>Fungi incertae sedis</taxon>
        <taxon>Mucoromycota</taxon>
        <taxon>Mucoromycotina</taxon>
        <taxon>Mucoromycetes</taxon>
        <taxon>Mucorales</taxon>
        <taxon>Lichtheimiaceae</taxon>
        <taxon>Circinella</taxon>
    </lineage>
</organism>
<proteinExistence type="predicted"/>
<reference evidence="1 2" key="1">
    <citation type="submission" date="2020-12" db="EMBL/GenBank/DDBJ databases">
        <title>Metabolic potential, ecology and presence of endohyphal bacteria is reflected in genomic diversity of Mucoromycotina.</title>
        <authorList>
            <person name="Muszewska A."/>
            <person name="Okrasinska A."/>
            <person name="Steczkiewicz K."/>
            <person name="Drgas O."/>
            <person name="Orlowska M."/>
            <person name="Perlinska-Lenart U."/>
            <person name="Aleksandrzak-Piekarczyk T."/>
            <person name="Szatraj K."/>
            <person name="Zielenkiewicz U."/>
            <person name="Pilsyk S."/>
            <person name="Malc E."/>
            <person name="Mieczkowski P."/>
            <person name="Kruszewska J.S."/>
            <person name="Biernat P."/>
            <person name="Pawlowska J."/>
        </authorList>
    </citation>
    <scope>NUCLEOTIDE SEQUENCE [LARGE SCALE GENOMIC DNA]</scope>
    <source>
        <strain evidence="1 2">CBS 142.35</strain>
    </source>
</reference>
<dbReference type="OrthoDB" id="2288577at2759"/>
<accession>A0A8H7SB69</accession>
<keyword evidence="2" id="KW-1185">Reference proteome</keyword>
<gene>
    <name evidence="1" type="ORF">INT45_003257</name>
</gene>
<evidence type="ECO:0000313" key="1">
    <source>
        <dbReference type="EMBL" id="KAG2225057.1"/>
    </source>
</evidence>
<name>A0A8H7SB69_9FUNG</name>